<dbReference type="PROSITE" id="PS50076">
    <property type="entry name" value="DNAJ_2"/>
    <property type="match status" value="1"/>
</dbReference>
<feature type="transmembrane region" description="Helical" evidence="2">
    <location>
        <begin position="223"/>
        <end position="241"/>
    </location>
</feature>
<evidence type="ECO:0000256" key="2">
    <source>
        <dbReference type="SAM" id="Phobius"/>
    </source>
</evidence>
<feature type="compositionally biased region" description="Basic and acidic residues" evidence="1">
    <location>
        <begin position="268"/>
        <end position="280"/>
    </location>
</feature>
<proteinExistence type="predicted"/>
<organism evidence="4 5">
    <name type="scientific">Clavelina lepadiformis</name>
    <name type="common">Light-bulb sea squirt</name>
    <name type="synonym">Ascidia lepadiformis</name>
    <dbReference type="NCBI Taxonomy" id="159417"/>
    <lineage>
        <taxon>Eukaryota</taxon>
        <taxon>Metazoa</taxon>
        <taxon>Chordata</taxon>
        <taxon>Tunicata</taxon>
        <taxon>Ascidiacea</taxon>
        <taxon>Aplousobranchia</taxon>
        <taxon>Clavelinidae</taxon>
        <taxon>Clavelina</taxon>
    </lineage>
</organism>
<dbReference type="InterPro" id="IPR018253">
    <property type="entry name" value="DnaJ_domain_CS"/>
</dbReference>
<dbReference type="PANTHER" id="PTHR44825">
    <property type="match status" value="1"/>
</dbReference>
<dbReference type="EMBL" id="CAWYQH010000152">
    <property type="protein sequence ID" value="CAK8695539.1"/>
    <property type="molecule type" value="Genomic_DNA"/>
</dbReference>
<dbReference type="Proteomes" id="UP001642483">
    <property type="component" value="Unassembled WGS sequence"/>
</dbReference>
<gene>
    <name evidence="4" type="ORF">CVLEPA_LOCUS28803</name>
</gene>
<dbReference type="SUPFAM" id="SSF46565">
    <property type="entry name" value="Chaperone J-domain"/>
    <property type="match status" value="1"/>
</dbReference>
<dbReference type="InterPro" id="IPR036869">
    <property type="entry name" value="J_dom_sf"/>
</dbReference>
<dbReference type="Pfam" id="PF00226">
    <property type="entry name" value="DnaJ"/>
    <property type="match status" value="1"/>
</dbReference>
<dbReference type="SMART" id="SM00271">
    <property type="entry name" value="DnaJ"/>
    <property type="match status" value="1"/>
</dbReference>
<dbReference type="PANTHER" id="PTHR44825:SF1">
    <property type="entry name" value="DNAJ HOMOLOG SUBFAMILY C MEMBER 4"/>
    <property type="match status" value="1"/>
</dbReference>
<feature type="domain" description="J" evidence="3">
    <location>
        <begin position="49"/>
        <end position="114"/>
    </location>
</feature>
<evidence type="ECO:0000313" key="5">
    <source>
        <dbReference type="Proteomes" id="UP001642483"/>
    </source>
</evidence>
<keyword evidence="2" id="KW-0812">Transmembrane</keyword>
<dbReference type="PROSITE" id="PS00636">
    <property type="entry name" value="DNAJ_1"/>
    <property type="match status" value="1"/>
</dbReference>
<accession>A0ABP0GXJ4</accession>
<evidence type="ECO:0000256" key="1">
    <source>
        <dbReference type="SAM" id="MobiDB-lite"/>
    </source>
</evidence>
<evidence type="ECO:0000259" key="3">
    <source>
        <dbReference type="PROSITE" id="PS50076"/>
    </source>
</evidence>
<dbReference type="PRINTS" id="PR00625">
    <property type="entry name" value="JDOMAIN"/>
</dbReference>
<dbReference type="InterPro" id="IPR001623">
    <property type="entry name" value="DnaJ_domain"/>
</dbReference>
<feature type="region of interest" description="Disordered" evidence="1">
    <location>
        <begin position="252"/>
        <end position="280"/>
    </location>
</feature>
<feature type="compositionally biased region" description="Low complexity" evidence="1">
    <location>
        <begin position="123"/>
        <end position="132"/>
    </location>
</feature>
<name>A0ABP0GXJ4_CLALP</name>
<dbReference type="InterPro" id="IPR052763">
    <property type="entry name" value="DnaJ_C4"/>
</dbReference>
<sequence>MHPALYPESDSSCTYSSSFSFLKCLCLRRCYFTYSKKWLTLCSTLYQTDYYKTLDVSRNATAQEIKRAYLKKCKDYHPDKHQGDKGMHEKFVAINEAYSVLSNTTERRNFDYQSTYHQPRQTSGYQSQSQYGWKSNVRSDPEDVFRRYNEKYDEKLRYRQWHYEKQKTEQQHERRDPYHAYWEHVYKGQHNFHNRYQWHNSRQRHTSSDTSTQDKITKQEKHFAMLFFGALVFIIYFRIYTAMKYSRQNLRPNDNFNGPNGGGIPSVKDSRGLEIKTEEA</sequence>
<evidence type="ECO:0000313" key="4">
    <source>
        <dbReference type="EMBL" id="CAK8695539.1"/>
    </source>
</evidence>
<keyword evidence="2" id="KW-0472">Membrane</keyword>
<feature type="region of interest" description="Disordered" evidence="1">
    <location>
        <begin position="115"/>
        <end position="135"/>
    </location>
</feature>
<keyword evidence="5" id="KW-1185">Reference proteome</keyword>
<dbReference type="CDD" id="cd06257">
    <property type="entry name" value="DnaJ"/>
    <property type="match status" value="1"/>
</dbReference>
<reference evidence="4 5" key="1">
    <citation type="submission" date="2024-02" db="EMBL/GenBank/DDBJ databases">
        <authorList>
            <person name="Daric V."/>
            <person name="Darras S."/>
        </authorList>
    </citation>
    <scope>NUCLEOTIDE SEQUENCE [LARGE SCALE GENOMIC DNA]</scope>
</reference>
<protein>
    <recommendedName>
        <fullName evidence="3">J domain-containing protein</fullName>
    </recommendedName>
</protein>
<dbReference type="Gene3D" id="1.10.287.110">
    <property type="entry name" value="DnaJ domain"/>
    <property type="match status" value="1"/>
</dbReference>
<keyword evidence="2" id="KW-1133">Transmembrane helix</keyword>
<comment type="caution">
    <text evidence="4">The sequence shown here is derived from an EMBL/GenBank/DDBJ whole genome shotgun (WGS) entry which is preliminary data.</text>
</comment>